<accession>A0A177N4N6</accession>
<feature type="transmembrane region" description="Helical" evidence="1">
    <location>
        <begin position="32"/>
        <end position="50"/>
    </location>
</feature>
<feature type="transmembrane region" description="Helical" evidence="1">
    <location>
        <begin position="62"/>
        <end position="81"/>
    </location>
</feature>
<dbReference type="AlphaFoldDB" id="A0A177N4N6"/>
<protein>
    <submittedName>
        <fullName evidence="3">Conjugal transfer protein TraG</fullName>
    </submittedName>
</protein>
<evidence type="ECO:0000313" key="4">
    <source>
        <dbReference type="Proteomes" id="UP000077857"/>
    </source>
</evidence>
<name>A0A177N4N6_9GAMM</name>
<keyword evidence="1" id="KW-0472">Membrane</keyword>
<dbReference type="InterPro" id="IPR012931">
    <property type="entry name" value="TraG_N_Proteobacteria"/>
</dbReference>
<gene>
    <name evidence="3" type="ORF">A1507_18595</name>
</gene>
<keyword evidence="1" id="KW-0812">Transmembrane</keyword>
<dbReference type="Proteomes" id="UP000077857">
    <property type="component" value="Unassembled WGS sequence"/>
</dbReference>
<comment type="caution">
    <text evidence="3">The sequence shown here is derived from an EMBL/GenBank/DDBJ whole genome shotgun (WGS) entry which is preliminary data.</text>
</comment>
<sequence>MFEIFSVGDSAYLQAVLNAVAMIAGTGDYRTAAAIGGIIGVIIIMLRALIQFDGRGIRYQDLFIAYVLWLMLYAPSVRVSIEDAYTGSVLVVDNVPMGPAVVGSVMSNMGYRTTRLFEQAFGTPTMTGNGFADSLQTLTAVRKNLLSRIHLGAANVPVAGSDMESSFANYVKECTLTGVDLHLKSVDAILRDADPLNAIRFDSDIYMTEIYIGGQPQTQTCSDAWTNLGNIANGAFSTALETQLQQILGVPSAANTLPKIQDAFDALAGPGVVDASRYMLMSAIMPMFEQGVVGRHEDGLHWTKASMIEQAIQQRNTQWAAEQTLFSKIVRPMMAFIEGLSYAIAPIMAFVVLFGSVGIRMNIGYFSMLLWIQLWMPILAVINLFIQMSAAGKMAALTSANYNLPSMMGIYQLDMELQQWLSIGGMLAASTPAITLMLIYRGAVTATHFLGRMDGGDYANERIATPDVVSPAPILNAQPQHQYNPLSAVTQTGAEKVLPTFSAGKDMSAAVSSAYSASEQATSSFMNSVSSSASKSSNISHDAFDSRTLGQQIASSSSHTDAYNRQFGEAFAKKHADTGISADSFSALVAGSANAGAKLGNDQLSATISGRLQNDFKVGQDKSDAIAADISQTVNDAQGYQVGLAKSLAMDAQDGTRNVASMGLQSQSLSSLQRSATDVVSANETYQQTASAQQRFGSQASFGAAETGYKIANDTNLMARLDQTLDQYGLRGDTQRLASQWKAAGWISNGDQAYAAAGMSLLTGFSSPSYRTLDNQQSRQAEVAGYQLLGDAFNAPKADQSHNPVRNESLQNQAPHVGDVKSSVEQAELADPRAEVSGMGHRVQLQIHRAGNKIGSGQRAIEADHDQNLQGLDQTSKTGFAEVANIKAEHFKAAIAAAANDTPSAAEASYNYLGGSLYNTAKNIEAGGSAGSQYVKQFNEGYEQARSKGSDIWESVKFAASQSYPGFMEATQTWADQRVNAVADRLTPSQQAYYRAALFEAFAGIDVGGTQLGVLDNLKQQMIDEDGVVEGNNIAKLLLGAAGQNRMDLVNQIGNYNRALGRVNY</sequence>
<reference evidence="3 4" key="1">
    <citation type="submission" date="2016-03" db="EMBL/GenBank/DDBJ databases">
        <authorList>
            <person name="Ploux O."/>
        </authorList>
    </citation>
    <scope>NUCLEOTIDE SEQUENCE [LARGE SCALE GENOMIC DNA]</scope>
    <source>
        <strain evidence="3 4">R-45378</strain>
    </source>
</reference>
<feature type="domain" description="TraG N-terminal Proteobacteria" evidence="2">
    <location>
        <begin position="3"/>
        <end position="459"/>
    </location>
</feature>
<dbReference type="EMBL" id="LUUJ01000106">
    <property type="protein sequence ID" value="OAI12781.1"/>
    <property type="molecule type" value="Genomic_DNA"/>
</dbReference>
<feature type="transmembrane region" description="Helical" evidence="1">
    <location>
        <begin position="87"/>
        <end position="106"/>
    </location>
</feature>
<dbReference type="Pfam" id="PF07916">
    <property type="entry name" value="TraG_N"/>
    <property type="match status" value="1"/>
</dbReference>
<keyword evidence="1" id="KW-1133">Transmembrane helix</keyword>
<feature type="transmembrane region" description="Helical" evidence="1">
    <location>
        <begin position="335"/>
        <end position="357"/>
    </location>
</feature>
<evidence type="ECO:0000259" key="2">
    <source>
        <dbReference type="Pfam" id="PF07916"/>
    </source>
</evidence>
<feature type="transmembrane region" description="Helical" evidence="1">
    <location>
        <begin position="363"/>
        <end position="386"/>
    </location>
</feature>
<feature type="transmembrane region" description="Helical" evidence="1">
    <location>
        <begin position="420"/>
        <end position="440"/>
    </location>
</feature>
<evidence type="ECO:0000256" key="1">
    <source>
        <dbReference type="SAM" id="Phobius"/>
    </source>
</evidence>
<dbReference type="RefSeq" id="WP_064041733.1">
    <property type="nucleotide sequence ID" value="NZ_LUUJ01000106.1"/>
</dbReference>
<proteinExistence type="predicted"/>
<dbReference type="OrthoDB" id="6717612at2"/>
<organism evidence="3 4">
    <name type="scientific">Methylomonas koyamae</name>
    <dbReference type="NCBI Taxonomy" id="702114"/>
    <lineage>
        <taxon>Bacteria</taxon>
        <taxon>Pseudomonadati</taxon>
        <taxon>Pseudomonadota</taxon>
        <taxon>Gammaproteobacteria</taxon>
        <taxon>Methylococcales</taxon>
        <taxon>Methylococcaceae</taxon>
        <taxon>Methylomonas</taxon>
    </lineage>
</organism>
<evidence type="ECO:0000313" key="3">
    <source>
        <dbReference type="EMBL" id="OAI12781.1"/>
    </source>
</evidence>